<keyword evidence="1" id="KW-0472">Membrane</keyword>
<comment type="caution">
    <text evidence="2">The sequence shown here is derived from an EMBL/GenBank/DDBJ whole genome shotgun (WGS) entry which is preliminary data.</text>
</comment>
<keyword evidence="3" id="KW-1185">Reference proteome</keyword>
<organism evidence="2 3">
    <name type="scientific">Kineococcus rhizosphaerae</name>
    <dbReference type="NCBI Taxonomy" id="559628"/>
    <lineage>
        <taxon>Bacteria</taxon>
        <taxon>Bacillati</taxon>
        <taxon>Actinomycetota</taxon>
        <taxon>Actinomycetes</taxon>
        <taxon>Kineosporiales</taxon>
        <taxon>Kineosporiaceae</taxon>
        <taxon>Kineococcus</taxon>
    </lineage>
</organism>
<gene>
    <name evidence="2" type="ORF">CLV37_104168</name>
</gene>
<reference evidence="2 3" key="1">
    <citation type="submission" date="2018-03" db="EMBL/GenBank/DDBJ databases">
        <title>Genomic Encyclopedia of Archaeal and Bacterial Type Strains, Phase II (KMG-II): from individual species to whole genera.</title>
        <authorList>
            <person name="Goeker M."/>
        </authorList>
    </citation>
    <scope>NUCLEOTIDE SEQUENCE [LARGE SCALE GENOMIC DNA]</scope>
    <source>
        <strain evidence="2 3">DSM 19711</strain>
    </source>
</reference>
<sequence length="92" mass="10028">MGVTFRYTAMRLGIFVLVLIGVNALGAKGWLGLAIAAVVSVLLSVVLLRKQREQMAAALQQRIDGRIEARQNGTAKRSRFSRALDEDNAAED</sequence>
<evidence type="ECO:0000256" key="1">
    <source>
        <dbReference type="SAM" id="Phobius"/>
    </source>
</evidence>
<feature type="transmembrane region" description="Helical" evidence="1">
    <location>
        <begin position="30"/>
        <end position="48"/>
    </location>
</feature>
<dbReference type="InterPro" id="IPR025323">
    <property type="entry name" value="DUF4229"/>
</dbReference>
<dbReference type="RefSeq" id="WP_106209761.1">
    <property type="nucleotide sequence ID" value="NZ_PVZF01000004.1"/>
</dbReference>
<dbReference type="AlphaFoldDB" id="A0A2T0R5G2"/>
<dbReference type="Proteomes" id="UP000238083">
    <property type="component" value="Unassembled WGS sequence"/>
</dbReference>
<name>A0A2T0R5G2_9ACTN</name>
<keyword evidence="1" id="KW-1133">Transmembrane helix</keyword>
<evidence type="ECO:0000313" key="3">
    <source>
        <dbReference type="Proteomes" id="UP000238083"/>
    </source>
</evidence>
<dbReference type="Pfam" id="PF14012">
    <property type="entry name" value="DUF4229"/>
    <property type="match status" value="1"/>
</dbReference>
<feature type="transmembrane region" description="Helical" evidence="1">
    <location>
        <begin position="7"/>
        <end position="24"/>
    </location>
</feature>
<dbReference type="OrthoDB" id="4284031at2"/>
<protein>
    <submittedName>
        <fullName evidence="2">Uncharacterized protein DUF4229</fullName>
    </submittedName>
</protein>
<accession>A0A2T0R5G2</accession>
<keyword evidence="1" id="KW-0812">Transmembrane</keyword>
<proteinExistence type="predicted"/>
<dbReference type="EMBL" id="PVZF01000004">
    <property type="protein sequence ID" value="PRY15955.1"/>
    <property type="molecule type" value="Genomic_DNA"/>
</dbReference>
<evidence type="ECO:0000313" key="2">
    <source>
        <dbReference type="EMBL" id="PRY15955.1"/>
    </source>
</evidence>